<name>A0AAU8GH91_9CAUD</name>
<dbReference type="Gene3D" id="3.40.430.10">
    <property type="entry name" value="Dihydrofolate Reductase, subunit A"/>
    <property type="match status" value="1"/>
</dbReference>
<dbReference type="SUPFAM" id="SSF53597">
    <property type="entry name" value="Dihydrofolate reductase-like"/>
    <property type="match status" value="1"/>
</dbReference>
<evidence type="ECO:0000313" key="1">
    <source>
        <dbReference type="EMBL" id="XCH40913.1"/>
    </source>
</evidence>
<proteinExistence type="predicted"/>
<dbReference type="InterPro" id="IPR024072">
    <property type="entry name" value="DHFR-like_dom_sf"/>
</dbReference>
<dbReference type="PRINTS" id="PR00070">
    <property type="entry name" value="DHFR"/>
</dbReference>
<accession>A0AAU8GH91</accession>
<protein>
    <submittedName>
        <fullName evidence="1">Dihydrofolate reductase</fullName>
    </submittedName>
</protein>
<reference evidence="1" key="1">
    <citation type="submission" date="2024-05" db="EMBL/GenBank/DDBJ databases">
        <authorList>
            <person name="Mugo M.M."/>
            <person name="Musyoki A.M."/>
            <person name="Makumi A.M."/>
            <person name="Mutai I."/>
            <person name="Drechsel O."/>
            <person name="Kering K.K."/>
            <person name="Muturi P."/>
            <person name="Mbae C.K."/>
            <person name="Kariuki S.M."/>
        </authorList>
    </citation>
    <scope>NUCLEOTIDE SEQUENCE</scope>
</reference>
<dbReference type="EMBL" id="PP856725">
    <property type="protein sequence ID" value="XCH40913.1"/>
    <property type="molecule type" value="Genomic_DNA"/>
</dbReference>
<organism evidence="1">
    <name type="scientific">Salmonella phage vB_SEnST11_KE26</name>
    <dbReference type="NCBI Taxonomy" id="3161177"/>
    <lineage>
        <taxon>Viruses</taxon>
        <taxon>Duplodnaviria</taxon>
        <taxon>Heunggongvirae</taxon>
        <taxon>Uroviricota</taxon>
        <taxon>Caudoviricetes</taxon>
        <taxon>Rosemountvirus</taxon>
    </lineage>
</organism>
<sequence>MFAMGTSGEFGRSLELHKSIVAKSTDEELRALPKNGLPWVCRPDMLFFRTMTNGIGNDTGYNAYEQLRGHFPAEQLRSVISNAAGTTSRHNVLLAGRKTWMQMSLPQSQWRTMLPVSRQVFKDNAFLTLNDMCKHCEDAGNDVWIVGGRELIMSALVEHSLGDLRVDNMFISTIANAGPSDILLDREKIMAYIDSDFAYNDEYAENNEVLIQRFRGKHK</sequence>
<gene>
    <name evidence="1" type="ORF">QSPPMHGG_CDS0057</name>
</gene>